<keyword evidence="3" id="KW-1185">Reference proteome</keyword>
<dbReference type="AlphaFoldDB" id="A0AAP0EBZ3"/>
<organism evidence="2 3">
    <name type="scientific">Stephania cephalantha</name>
    <dbReference type="NCBI Taxonomy" id="152367"/>
    <lineage>
        <taxon>Eukaryota</taxon>
        <taxon>Viridiplantae</taxon>
        <taxon>Streptophyta</taxon>
        <taxon>Embryophyta</taxon>
        <taxon>Tracheophyta</taxon>
        <taxon>Spermatophyta</taxon>
        <taxon>Magnoliopsida</taxon>
        <taxon>Ranunculales</taxon>
        <taxon>Menispermaceae</taxon>
        <taxon>Menispermoideae</taxon>
        <taxon>Cissampelideae</taxon>
        <taxon>Stephania</taxon>
    </lineage>
</organism>
<keyword evidence="1" id="KW-1133">Transmembrane helix</keyword>
<feature type="transmembrane region" description="Helical" evidence="1">
    <location>
        <begin position="33"/>
        <end position="51"/>
    </location>
</feature>
<dbReference type="EMBL" id="JBBNAG010000012">
    <property type="protein sequence ID" value="KAK9089270.1"/>
    <property type="molecule type" value="Genomic_DNA"/>
</dbReference>
<feature type="transmembrane region" description="Helical" evidence="1">
    <location>
        <begin position="9"/>
        <end position="27"/>
    </location>
</feature>
<evidence type="ECO:0000313" key="2">
    <source>
        <dbReference type="EMBL" id="KAK9089270.1"/>
    </source>
</evidence>
<evidence type="ECO:0000256" key="1">
    <source>
        <dbReference type="SAM" id="Phobius"/>
    </source>
</evidence>
<gene>
    <name evidence="2" type="ORF">Scep_028352</name>
</gene>
<sequence length="53" mass="6114">METNSLRDFRFLISFSLSLGSSLFFSLGRTRSLFPILFYFIFLCSLCSSTMRG</sequence>
<evidence type="ECO:0000313" key="3">
    <source>
        <dbReference type="Proteomes" id="UP001419268"/>
    </source>
</evidence>
<name>A0AAP0EBZ3_9MAGN</name>
<dbReference type="Proteomes" id="UP001419268">
    <property type="component" value="Unassembled WGS sequence"/>
</dbReference>
<protein>
    <submittedName>
        <fullName evidence="2">Uncharacterized protein</fullName>
    </submittedName>
</protein>
<accession>A0AAP0EBZ3</accession>
<keyword evidence="1" id="KW-0472">Membrane</keyword>
<keyword evidence="1" id="KW-0812">Transmembrane</keyword>
<comment type="caution">
    <text evidence="2">The sequence shown here is derived from an EMBL/GenBank/DDBJ whole genome shotgun (WGS) entry which is preliminary data.</text>
</comment>
<proteinExistence type="predicted"/>
<reference evidence="2 3" key="1">
    <citation type="submission" date="2024-01" db="EMBL/GenBank/DDBJ databases">
        <title>Genome assemblies of Stephania.</title>
        <authorList>
            <person name="Yang L."/>
        </authorList>
    </citation>
    <scope>NUCLEOTIDE SEQUENCE [LARGE SCALE GENOMIC DNA]</scope>
    <source>
        <strain evidence="2">JXDWG</strain>
        <tissue evidence="2">Leaf</tissue>
    </source>
</reference>